<proteinExistence type="predicted"/>
<accession>A0A7J7ZYR9</accession>
<feature type="region of interest" description="Disordered" evidence="1">
    <location>
        <begin position="101"/>
        <end position="174"/>
    </location>
</feature>
<protein>
    <submittedName>
        <fullName evidence="2">Uncharacterized protein</fullName>
    </submittedName>
</protein>
<evidence type="ECO:0000256" key="1">
    <source>
        <dbReference type="SAM" id="MobiDB-lite"/>
    </source>
</evidence>
<dbReference type="AlphaFoldDB" id="A0A7J7ZYR9"/>
<dbReference type="EMBL" id="JABWUV010000002">
    <property type="protein sequence ID" value="KAF6379026.1"/>
    <property type="molecule type" value="Genomic_DNA"/>
</dbReference>
<comment type="caution">
    <text evidence="2">The sequence shown here is derived from an EMBL/GenBank/DDBJ whole genome shotgun (WGS) entry which is preliminary data.</text>
</comment>
<reference evidence="2 3" key="1">
    <citation type="journal article" date="2020" name="Nature">
        <title>Six reference-quality genomes reveal evolution of bat adaptations.</title>
        <authorList>
            <person name="Jebb D."/>
            <person name="Huang Z."/>
            <person name="Pippel M."/>
            <person name="Hughes G.M."/>
            <person name="Lavrichenko K."/>
            <person name="Devanna P."/>
            <person name="Winkler S."/>
            <person name="Jermiin L.S."/>
            <person name="Skirmuntt E.C."/>
            <person name="Katzourakis A."/>
            <person name="Burkitt-Gray L."/>
            <person name="Ray D.A."/>
            <person name="Sullivan K.A.M."/>
            <person name="Roscito J.G."/>
            <person name="Kirilenko B.M."/>
            <person name="Davalos L.M."/>
            <person name="Corthals A.P."/>
            <person name="Power M.L."/>
            <person name="Jones G."/>
            <person name="Ransome R.D."/>
            <person name="Dechmann D.K.N."/>
            <person name="Locatelli A.G."/>
            <person name="Puechmaille S.J."/>
            <person name="Fedrigo O."/>
            <person name="Jarvis E.D."/>
            <person name="Hiller M."/>
            <person name="Vernes S.C."/>
            <person name="Myers E.W."/>
            <person name="Teeling E.C."/>
        </authorList>
    </citation>
    <scope>NUCLEOTIDE SEQUENCE [LARGE SCALE GENOMIC DNA]</scope>
    <source>
        <strain evidence="2">MMyoMyo1</strain>
        <tissue evidence="2">Flight muscle</tissue>
    </source>
</reference>
<organism evidence="2 3">
    <name type="scientific">Myotis myotis</name>
    <name type="common">Greater mouse-eared bat</name>
    <name type="synonym">Vespertilio myotis</name>
    <dbReference type="NCBI Taxonomy" id="51298"/>
    <lineage>
        <taxon>Eukaryota</taxon>
        <taxon>Metazoa</taxon>
        <taxon>Chordata</taxon>
        <taxon>Craniata</taxon>
        <taxon>Vertebrata</taxon>
        <taxon>Euteleostomi</taxon>
        <taxon>Mammalia</taxon>
        <taxon>Eutheria</taxon>
        <taxon>Laurasiatheria</taxon>
        <taxon>Chiroptera</taxon>
        <taxon>Yangochiroptera</taxon>
        <taxon>Vespertilionidae</taxon>
        <taxon>Myotis</taxon>
    </lineage>
</organism>
<name>A0A7J7ZYR9_MYOMY</name>
<evidence type="ECO:0000313" key="3">
    <source>
        <dbReference type="Proteomes" id="UP000527355"/>
    </source>
</evidence>
<sequence>MGGVGGNQQAGKWGPQAAHSRAFWAVVAVTSEQASGPPGRTQQGLLGGGGGDQRAGKWAPRQDPAGPAGWWRWRPSEQASGPQAAPSRACWVVAVVTGEQASGPAGSTQQGLLTRPHGVKQAGPAENHGEWAQAISSISPEGSQIREDAGRAEGPPQTPYPQPPCMNSVHRASS</sequence>
<feature type="region of interest" description="Disordered" evidence="1">
    <location>
        <begin position="32"/>
        <end position="87"/>
    </location>
</feature>
<keyword evidence="3" id="KW-1185">Reference proteome</keyword>
<dbReference type="Proteomes" id="UP000527355">
    <property type="component" value="Unassembled WGS sequence"/>
</dbReference>
<evidence type="ECO:0000313" key="2">
    <source>
        <dbReference type="EMBL" id="KAF6379026.1"/>
    </source>
</evidence>
<gene>
    <name evidence="2" type="ORF">mMyoMyo1_009896</name>
</gene>